<comment type="caution">
    <text evidence="1">The sequence shown here is derived from an EMBL/GenBank/DDBJ whole genome shotgun (WGS) entry which is preliminary data.</text>
</comment>
<dbReference type="InterPro" id="IPR011049">
    <property type="entry name" value="Serralysin-like_metalloprot_C"/>
</dbReference>
<organism evidence="1 2">
    <name type="scientific">Plastoroseomonas hellenica</name>
    <dbReference type="NCBI Taxonomy" id="2687306"/>
    <lineage>
        <taxon>Bacteria</taxon>
        <taxon>Pseudomonadati</taxon>
        <taxon>Pseudomonadota</taxon>
        <taxon>Alphaproteobacteria</taxon>
        <taxon>Acetobacterales</taxon>
        <taxon>Acetobacteraceae</taxon>
        <taxon>Plastoroseomonas</taxon>
    </lineage>
</organism>
<dbReference type="Gene3D" id="2.160.20.160">
    <property type="match status" value="1"/>
</dbReference>
<dbReference type="SUPFAM" id="SSF51120">
    <property type="entry name" value="beta-Roll"/>
    <property type="match status" value="1"/>
</dbReference>
<dbReference type="EMBL" id="JAAGBB010000078">
    <property type="protein sequence ID" value="MBR0669022.1"/>
    <property type="molecule type" value="Genomic_DNA"/>
</dbReference>
<gene>
    <name evidence="1" type="ORF">GXW71_32030</name>
</gene>
<dbReference type="InterPro" id="IPR001343">
    <property type="entry name" value="Hemolysn_Ca-bd"/>
</dbReference>
<evidence type="ECO:0000313" key="2">
    <source>
        <dbReference type="Proteomes" id="UP001196870"/>
    </source>
</evidence>
<reference evidence="2" key="1">
    <citation type="journal article" date="2021" name="Syst. Appl. Microbiol.">
        <title>Roseomonas hellenica sp. nov., isolated from roots of wild-growing Alkanna tinctoria.</title>
        <authorList>
            <person name="Rat A."/>
            <person name="Naranjo H.D."/>
            <person name="Lebbe L."/>
            <person name="Cnockaert M."/>
            <person name="Krigas N."/>
            <person name="Grigoriadou K."/>
            <person name="Maloupa E."/>
            <person name="Willems A."/>
        </authorList>
    </citation>
    <scope>NUCLEOTIDE SEQUENCE [LARGE SCALE GENOMIC DNA]</scope>
    <source>
        <strain evidence="2">LMG 31523</strain>
    </source>
</reference>
<dbReference type="RefSeq" id="WP_211857497.1">
    <property type="nucleotide sequence ID" value="NZ_JAAGBB010000078.1"/>
</dbReference>
<protein>
    <submittedName>
        <fullName evidence="1">Uncharacterized protein</fullName>
    </submittedName>
</protein>
<dbReference type="Pfam" id="PF00353">
    <property type="entry name" value="HemolysinCabind"/>
    <property type="match status" value="1"/>
</dbReference>
<evidence type="ECO:0000313" key="1">
    <source>
        <dbReference type="EMBL" id="MBR0669022.1"/>
    </source>
</evidence>
<accession>A0ABS5F8Y9</accession>
<sequence>MAQVTFNLSQSSLSSGWDPDAAHDAYWQRFAAGYSYEVVGGDGTLHDSLGADDPATGGSANSFQSDAGSLDLAPTNFRVDVSLDWLDATTARLALDAAWNSIKNIEVDDFSGDTLILENWVDVWVSLERDTDQEVRVDGAKRGEVTTGSGDDTIWIGVDSNSGDWNNIMKIATGDGADMITVTVATRDYSGSAFQAVYDPSWTHSVILAGAGDDVITGGRSTEIVDGGSGEDRVILHGPRDAYDIIEAGAIVTVIDTRAGAANRDGTDVLTGIEFLQFDDGVQALSGAADTDALLAQATAPSELQLFG</sequence>
<name>A0ABS5F8Y9_9PROT</name>
<proteinExistence type="predicted"/>
<dbReference type="Proteomes" id="UP001196870">
    <property type="component" value="Unassembled WGS sequence"/>
</dbReference>
<keyword evidence="2" id="KW-1185">Reference proteome</keyword>